<sequence length="62" mass="7332">MQYISIDELGSLMGLSRHSIYRRRTYMPETVPPAIKIGGRLRWNADTVDEWLKAHEEKEETR</sequence>
<dbReference type="EMBL" id="JGYU01000002">
    <property type="protein sequence ID" value="KFI58131.1"/>
    <property type="molecule type" value="Genomic_DNA"/>
</dbReference>
<gene>
    <name evidence="1" type="ORF">BCHO_0214</name>
</gene>
<proteinExistence type="predicted"/>
<evidence type="ECO:0000313" key="2">
    <source>
        <dbReference type="Proteomes" id="UP000028995"/>
    </source>
</evidence>
<keyword evidence="2" id="KW-1185">Reference proteome</keyword>
<protein>
    <recommendedName>
        <fullName evidence="3">Helix-turn-helix domain-containing protein</fullName>
    </recommendedName>
</protein>
<accession>A0A087AH81</accession>
<dbReference type="OrthoDB" id="4740320at2"/>
<name>A0A087AH81_9BIFI</name>
<dbReference type="STRING" id="35760.BCHO_0214"/>
<dbReference type="Gene3D" id="1.10.238.160">
    <property type="match status" value="1"/>
</dbReference>
<evidence type="ECO:0000313" key="1">
    <source>
        <dbReference type="EMBL" id="KFI58131.1"/>
    </source>
</evidence>
<dbReference type="AlphaFoldDB" id="A0A087AH81"/>
<organism evidence="1 2">
    <name type="scientific">Bifidobacterium choerinum</name>
    <dbReference type="NCBI Taxonomy" id="35760"/>
    <lineage>
        <taxon>Bacteria</taxon>
        <taxon>Bacillati</taxon>
        <taxon>Actinomycetota</taxon>
        <taxon>Actinomycetes</taxon>
        <taxon>Bifidobacteriales</taxon>
        <taxon>Bifidobacteriaceae</taxon>
        <taxon>Bifidobacterium</taxon>
    </lineage>
</organism>
<dbReference type="Proteomes" id="UP000028995">
    <property type="component" value="Unassembled WGS sequence"/>
</dbReference>
<comment type="caution">
    <text evidence="1">The sequence shown here is derived from an EMBL/GenBank/DDBJ whole genome shotgun (WGS) entry which is preliminary data.</text>
</comment>
<dbReference type="RefSeq" id="WP_024541438.1">
    <property type="nucleotide sequence ID" value="NZ_JGYU01000002.1"/>
</dbReference>
<evidence type="ECO:0008006" key="3">
    <source>
        <dbReference type="Google" id="ProtNLM"/>
    </source>
</evidence>
<reference evidence="1 2" key="1">
    <citation type="submission" date="2014-03" db="EMBL/GenBank/DDBJ databases">
        <title>Genomics of Bifidobacteria.</title>
        <authorList>
            <person name="Ventura M."/>
            <person name="Milani C."/>
            <person name="Lugli G.A."/>
        </authorList>
    </citation>
    <scope>NUCLEOTIDE SEQUENCE [LARGE SCALE GENOMIC DNA]</scope>
    <source>
        <strain evidence="1 2">LMG 10510</strain>
    </source>
</reference>